<reference evidence="1" key="1">
    <citation type="journal article" date="2014" name="Front. Microbiol.">
        <title>High frequency of phylogenetically diverse reductive dehalogenase-homologous genes in deep subseafloor sedimentary metagenomes.</title>
        <authorList>
            <person name="Kawai M."/>
            <person name="Futagami T."/>
            <person name="Toyoda A."/>
            <person name="Takaki Y."/>
            <person name="Nishi S."/>
            <person name="Hori S."/>
            <person name="Arai W."/>
            <person name="Tsubouchi T."/>
            <person name="Morono Y."/>
            <person name="Uchiyama I."/>
            <person name="Ito T."/>
            <person name="Fujiyama A."/>
            <person name="Inagaki F."/>
            <person name="Takami H."/>
        </authorList>
    </citation>
    <scope>NUCLEOTIDE SEQUENCE</scope>
    <source>
        <strain evidence="1">Expedition CK06-06</strain>
    </source>
</reference>
<gene>
    <name evidence="1" type="ORF">S12H4_12506</name>
</gene>
<protein>
    <submittedName>
        <fullName evidence="1">Uncharacterized protein</fullName>
    </submittedName>
</protein>
<accession>X1TYA7</accession>
<dbReference type="AlphaFoldDB" id="X1TYA7"/>
<name>X1TYA7_9ZZZZ</name>
<evidence type="ECO:0000313" key="1">
    <source>
        <dbReference type="EMBL" id="GAI85004.1"/>
    </source>
</evidence>
<proteinExistence type="predicted"/>
<sequence length="85" mass="10165">MEQIETNLLEMKLYYSGKGKRHNYLEFIEKVSFNEDNIVNNIQNALIDLREDMAKINSNTTRFTKKELKLLNLDYERYIITSNDD</sequence>
<organism evidence="1">
    <name type="scientific">marine sediment metagenome</name>
    <dbReference type="NCBI Taxonomy" id="412755"/>
    <lineage>
        <taxon>unclassified sequences</taxon>
        <taxon>metagenomes</taxon>
        <taxon>ecological metagenomes</taxon>
    </lineage>
</organism>
<comment type="caution">
    <text evidence="1">The sequence shown here is derived from an EMBL/GenBank/DDBJ whole genome shotgun (WGS) entry which is preliminary data.</text>
</comment>
<dbReference type="EMBL" id="BARW01005986">
    <property type="protein sequence ID" value="GAI85004.1"/>
    <property type="molecule type" value="Genomic_DNA"/>
</dbReference>